<feature type="domain" description="RNA polymerase sigma factor 70 region 4 type 2" evidence="6">
    <location>
        <begin position="137"/>
        <end position="187"/>
    </location>
</feature>
<evidence type="ECO:0000313" key="8">
    <source>
        <dbReference type="Proteomes" id="UP001379533"/>
    </source>
</evidence>
<dbReference type="RefSeq" id="WP_394849932.1">
    <property type="nucleotide sequence ID" value="NZ_CP089982.1"/>
</dbReference>
<dbReference type="InterPro" id="IPR013325">
    <property type="entry name" value="RNA_pol_sigma_r2"/>
</dbReference>
<keyword evidence="4" id="KW-0804">Transcription</keyword>
<dbReference type="InterPro" id="IPR013249">
    <property type="entry name" value="RNA_pol_sigma70_r4_t2"/>
</dbReference>
<organism evidence="7 8">
    <name type="scientific">Pendulispora brunnea</name>
    <dbReference type="NCBI Taxonomy" id="2905690"/>
    <lineage>
        <taxon>Bacteria</taxon>
        <taxon>Pseudomonadati</taxon>
        <taxon>Myxococcota</taxon>
        <taxon>Myxococcia</taxon>
        <taxon>Myxococcales</taxon>
        <taxon>Sorangiineae</taxon>
        <taxon>Pendulisporaceae</taxon>
        <taxon>Pendulispora</taxon>
    </lineage>
</organism>
<evidence type="ECO:0000256" key="1">
    <source>
        <dbReference type="ARBA" id="ARBA00010641"/>
    </source>
</evidence>
<dbReference type="SUPFAM" id="SSF88946">
    <property type="entry name" value="Sigma2 domain of RNA polymerase sigma factors"/>
    <property type="match status" value="1"/>
</dbReference>
<protein>
    <submittedName>
        <fullName evidence="7">RNA polymerase sigma factor</fullName>
    </submittedName>
</protein>
<dbReference type="EMBL" id="CP089982">
    <property type="protein sequence ID" value="WXA99297.1"/>
    <property type="molecule type" value="Genomic_DNA"/>
</dbReference>
<dbReference type="Pfam" id="PF04542">
    <property type="entry name" value="Sigma70_r2"/>
    <property type="match status" value="1"/>
</dbReference>
<dbReference type="Gene3D" id="1.10.10.10">
    <property type="entry name" value="Winged helix-like DNA-binding domain superfamily/Winged helix DNA-binding domain"/>
    <property type="match status" value="1"/>
</dbReference>
<keyword evidence="8" id="KW-1185">Reference proteome</keyword>
<name>A0ABZ2KKW3_9BACT</name>
<evidence type="ECO:0000256" key="2">
    <source>
        <dbReference type="ARBA" id="ARBA00023015"/>
    </source>
</evidence>
<reference evidence="7 8" key="1">
    <citation type="submission" date="2021-12" db="EMBL/GenBank/DDBJ databases">
        <title>Discovery of the Pendulisporaceae a myxobacterial family with distinct sporulation behavior and unique specialized metabolism.</title>
        <authorList>
            <person name="Garcia R."/>
            <person name="Popoff A."/>
            <person name="Bader C.D."/>
            <person name="Loehr J."/>
            <person name="Walesch S."/>
            <person name="Walt C."/>
            <person name="Boldt J."/>
            <person name="Bunk B."/>
            <person name="Haeckl F.J.F.P.J."/>
            <person name="Gunesch A.P."/>
            <person name="Birkelbach J."/>
            <person name="Nuebel U."/>
            <person name="Pietschmann T."/>
            <person name="Bach T."/>
            <person name="Mueller R."/>
        </authorList>
    </citation>
    <scope>NUCLEOTIDE SEQUENCE [LARGE SCALE GENOMIC DNA]</scope>
    <source>
        <strain evidence="7 8">MSr12523</strain>
    </source>
</reference>
<dbReference type="InterPro" id="IPR014284">
    <property type="entry name" value="RNA_pol_sigma-70_dom"/>
</dbReference>
<feature type="domain" description="RNA polymerase sigma-70 region 2" evidence="5">
    <location>
        <begin position="39"/>
        <end position="105"/>
    </location>
</feature>
<dbReference type="Pfam" id="PF08281">
    <property type="entry name" value="Sigma70_r4_2"/>
    <property type="match status" value="1"/>
</dbReference>
<dbReference type="NCBIfam" id="TIGR02937">
    <property type="entry name" value="sigma70-ECF"/>
    <property type="match status" value="1"/>
</dbReference>
<dbReference type="InterPro" id="IPR039425">
    <property type="entry name" value="RNA_pol_sigma-70-like"/>
</dbReference>
<dbReference type="Gene3D" id="1.10.1740.10">
    <property type="match status" value="1"/>
</dbReference>
<evidence type="ECO:0000256" key="3">
    <source>
        <dbReference type="ARBA" id="ARBA00023082"/>
    </source>
</evidence>
<accession>A0ABZ2KKW3</accession>
<dbReference type="InterPro" id="IPR007627">
    <property type="entry name" value="RNA_pol_sigma70_r2"/>
</dbReference>
<dbReference type="Proteomes" id="UP001379533">
    <property type="component" value="Chromosome"/>
</dbReference>
<dbReference type="PANTHER" id="PTHR43133:SF46">
    <property type="entry name" value="RNA POLYMERASE SIGMA-70 FACTOR ECF SUBFAMILY"/>
    <property type="match status" value="1"/>
</dbReference>
<evidence type="ECO:0000313" key="7">
    <source>
        <dbReference type="EMBL" id="WXA99297.1"/>
    </source>
</evidence>
<dbReference type="PANTHER" id="PTHR43133">
    <property type="entry name" value="RNA POLYMERASE ECF-TYPE SIGMA FACTO"/>
    <property type="match status" value="1"/>
</dbReference>
<comment type="similarity">
    <text evidence="1">Belongs to the sigma-70 factor family. ECF subfamily.</text>
</comment>
<keyword evidence="2" id="KW-0805">Transcription regulation</keyword>
<dbReference type="SUPFAM" id="SSF88659">
    <property type="entry name" value="Sigma3 and sigma4 domains of RNA polymerase sigma factors"/>
    <property type="match status" value="1"/>
</dbReference>
<sequence>MGLRLSIPPQPPSQERVRLDDHVLAQRCVAGDRAAQHQLFHAHRRRVHATLYRIVGSNASMDDLLQETFINVFRSLATYRGEALLATWIDRCAVRVAYAHIAQRRARMPSLELVPEIPAGDPSAEQRALAREAARHLYAALDAMDPKQRTAFTLHAIDGRSLAEVAELMDASVVATQTRVWRARRALSAKAGKDAALVDFVSAGRIGRVSGKEDG</sequence>
<gene>
    <name evidence="7" type="ORF">LZC95_21050</name>
</gene>
<evidence type="ECO:0000259" key="6">
    <source>
        <dbReference type="Pfam" id="PF08281"/>
    </source>
</evidence>
<evidence type="ECO:0000259" key="5">
    <source>
        <dbReference type="Pfam" id="PF04542"/>
    </source>
</evidence>
<keyword evidence="3" id="KW-0731">Sigma factor</keyword>
<dbReference type="InterPro" id="IPR013324">
    <property type="entry name" value="RNA_pol_sigma_r3/r4-like"/>
</dbReference>
<dbReference type="InterPro" id="IPR036388">
    <property type="entry name" value="WH-like_DNA-bd_sf"/>
</dbReference>
<evidence type="ECO:0000256" key="4">
    <source>
        <dbReference type="ARBA" id="ARBA00023163"/>
    </source>
</evidence>
<proteinExistence type="inferred from homology"/>